<feature type="transmembrane region" description="Helical" evidence="1">
    <location>
        <begin position="80"/>
        <end position="98"/>
    </location>
</feature>
<keyword evidence="1" id="KW-1133">Transmembrane helix</keyword>
<dbReference type="EMBL" id="CP011409">
    <property type="protein sequence ID" value="AKZ64202.1"/>
    <property type="molecule type" value="Genomic_DNA"/>
</dbReference>
<evidence type="ECO:0000256" key="1">
    <source>
        <dbReference type="SAM" id="Phobius"/>
    </source>
</evidence>
<feature type="transmembrane region" description="Helical" evidence="1">
    <location>
        <begin position="129"/>
        <end position="147"/>
    </location>
</feature>
<gene>
    <name evidence="2" type="ORF">F506_17385</name>
</gene>
<keyword evidence="3" id="KW-1185">Reference proteome</keyword>
<feature type="transmembrane region" description="Helical" evidence="1">
    <location>
        <begin position="153"/>
        <end position="175"/>
    </location>
</feature>
<feature type="transmembrane region" description="Helical" evidence="1">
    <location>
        <begin position="32"/>
        <end position="48"/>
    </location>
</feature>
<reference evidence="3" key="1">
    <citation type="journal article" date="2015" name="Genome Announc.">
        <title>Complete Genome Sequence of Herbaspirillum hiltneri N3 (DSM 17495), Isolated from Surface-Sterilized Wheat Roots.</title>
        <authorList>
            <person name="Guizelini D."/>
            <person name="Saizaki P.M."/>
            <person name="Coimbra N.A."/>
            <person name="Weiss V.A."/>
            <person name="Faoro H."/>
            <person name="Sfeir M.Z."/>
            <person name="Baura V.A."/>
            <person name="Monteiro R.A."/>
            <person name="Chubatsu L.S."/>
            <person name="Souza E.M."/>
            <person name="Cruz L.M."/>
            <person name="Pedrosa F.O."/>
            <person name="Raittz R.T."/>
            <person name="Marchaukoski J.N."/>
            <person name="Steffens M.B."/>
        </authorList>
    </citation>
    <scope>NUCLEOTIDE SEQUENCE [LARGE SCALE GENOMIC DNA]</scope>
    <source>
        <strain evidence="3">N3</strain>
    </source>
</reference>
<accession>A0ABM5V411</accession>
<evidence type="ECO:0000313" key="3">
    <source>
        <dbReference type="Proteomes" id="UP000063429"/>
    </source>
</evidence>
<protein>
    <submittedName>
        <fullName evidence="2">Membrane protein</fullName>
    </submittedName>
</protein>
<proteinExistence type="predicted"/>
<dbReference type="Proteomes" id="UP000063429">
    <property type="component" value="Chromosome"/>
</dbReference>
<sequence>MKRPDIPQVLTTLVILVYPLLVWYAHGKIEPRQLALVLLGVAALRLLSFRMGQRYRWMSLAALLLAAPALFWNALLPLKLYPVAISIGMLALFGASLLRPPSIIERFARVQDPELPPFAVAYTRRVTQVWCLFFAFNGGIAFATAVWASEAVWSLYTGLISYVFMGALFAGEYLVRLYVRRQHHA</sequence>
<organism evidence="2 3">
    <name type="scientific">Herbaspirillum hiltneri N3</name>
    <dbReference type="NCBI Taxonomy" id="1262470"/>
    <lineage>
        <taxon>Bacteria</taxon>
        <taxon>Pseudomonadati</taxon>
        <taxon>Pseudomonadota</taxon>
        <taxon>Betaproteobacteria</taxon>
        <taxon>Burkholderiales</taxon>
        <taxon>Oxalobacteraceae</taxon>
        <taxon>Herbaspirillum</taxon>
    </lineage>
</organism>
<name>A0ABM5V411_9BURK</name>
<evidence type="ECO:0000313" key="2">
    <source>
        <dbReference type="EMBL" id="AKZ64202.1"/>
    </source>
</evidence>
<dbReference type="RefSeq" id="WP_053199494.1">
    <property type="nucleotide sequence ID" value="NZ_CP011409.1"/>
</dbReference>
<feature type="transmembrane region" description="Helical" evidence="1">
    <location>
        <begin position="55"/>
        <end position="74"/>
    </location>
</feature>
<keyword evidence="1" id="KW-0472">Membrane</keyword>
<keyword evidence="1" id="KW-0812">Transmembrane</keyword>
<feature type="transmembrane region" description="Helical" evidence="1">
    <location>
        <begin position="9"/>
        <end position="26"/>
    </location>
</feature>